<accession>A0A120FQG4</accession>
<gene>
    <name evidence="4" type="ORF">AS026_30350</name>
</gene>
<feature type="domain" description="HTH araC/xylS-type" evidence="3">
    <location>
        <begin position="1"/>
        <end position="40"/>
    </location>
</feature>
<name>A0A120FQG4_9HYPH</name>
<dbReference type="OrthoDB" id="9806208at2"/>
<evidence type="ECO:0000259" key="3">
    <source>
        <dbReference type="PROSITE" id="PS01124"/>
    </source>
</evidence>
<dbReference type="Gene3D" id="1.10.10.60">
    <property type="entry name" value="Homeodomain-like"/>
    <property type="match status" value="1"/>
</dbReference>
<dbReference type="PROSITE" id="PS01124">
    <property type="entry name" value="HTH_ARAC_FAMILY_2"/>
    <property type="match status" value="1"/>
</dbReference>
<protein>
    <recommendedName>
        <fullName evidence="3">HTH araC/xylS-type domain-containing protein</fullName>
    </recommendedName>
</protein>
<dbReference type="Proteomes" id="UP000068164">
    <property type="component" value="Unassembled WGS sequence"/>
</dbReference>
<organism evidence="4 5">
    <name type="scientific">Rhizobium altiplani</name>
    <dbReference type="NCBI Taxonomy" id="1864509"/>
    <lineage>
        <taxon>Bacteria</taxon>
        <taxon>Pseudomonadati</taxon>
        <taxon>Pseudomonadota</taxon>
        <taxon>Alphaproteobacteria</taxon>
        <taxon>Hyphomicrobiales</taxon>
        <taxon>Rhizobiaceae</taxon>
        <taxon>Rhizobium/Agrobacterium group</taxon>
        <taxon>Rhizobium</taxon>
    </lineage>
</organism>
<sequence>MNFIDAILVKPLRVENIASEVGMNPSHFARAFSIALGMSPTVRCFISSTDWTLSEERVSSL</sequence>
<keyword evidence="2" id="KW-0804">Transcription</keyword>
<dbReference type="AlphaFoldDB" id="A0A120FQG4"/>
<comment type="caution">
    <text evidence="4">The sequence shown here is derived from an EMBL/GenBank/DDBJ whole genome shotgun (WGS) entry which is preliminary data.</text>
</comment>
<evidence type="ECO:0000256" key="1">
    <source>
        <dbReference type="ARBA" id="ARBA00023015"/>
    </source>
</evidence>
<evidence type="ECO:0000313" key="4">
    <source>
        <dbReference type="EMBL" id="KWV58491.1"/>
    </source>
</evidence>
<keyword evidence="1" id="KW-0805">Transcription regulation</keyword>
<proteinExistence type="predicted"/>
<dbReference type="GO" id="GO:0003700">
    <property type="term" value="F:DNA-binding transcription factor activity"/>
    <property type="evidence" value="ECO:0007669"/>
    <property type="project" value="InterPro"/>
</dbReference>
<dbReference type="InterPro" id="IPR018060">
    <property type="entry name" value="HTH_AraC"/>
</dbReference>
<dbReference type="InterPro" id="IPR009057">
    <property type="entry name" value="Homeodomain-like_sf"/>
</dbReference>
<dbReference type="SUPFAM" id="SSF46689">
    <property type="entry name" value="Homeodomain-like"/>
    <property type="match status" value="1"/>
</dbReference>
<keyword evidence="5" id="KW-1185">Reference proteome</keyword>
<reference evidence="4 5" key="1">
    <citation type="submission" date="2015-11" db="EMBL/GenBank/DDBJ databases">
        <title>Draft Genome Sequence of the Strain BR 10423 (Rhizobium sp.) isolated from nodules of Mimosa pudica.</title>
        <authorList>
            <person name="Barauna A.C."/>
            <person name="Zilli J.E."/>
            <person name="Simoes-Araujo J.L."/>
            <person name="Reis V.M."/>
            <person name="James E.K."/>
            <person name="Reis F.B.Jr."/>
            <person name="Rouws L.F."/>
            <person name="Passos S.R."/>
            <person name="Gois S.R."/>
        </authorList>
    </citation>
    <scope>NUCLEOTIDE SEQUENCE [LARGE SCALE GENOMIC DNA]</scope>
    <source>
        <strain evidence="4 5">BR10423</strain>
    </source>
</reference>
<evidence type="ECO:0000313" key="5">
    <source>
        <dbReference type="Proteomes" id="UP000068164"/>
    </source>
</evidence>
<dbReference type="GO" id="GO:0043565">
    <property type="term" value="F:sequence-specific DNA binding"/>
    <property type="evidence" value="ECO:0007669"/>
    <property type="project" value="InterPro"/>
</dbReference>
<evidence type="ECO:0000256" key="2">
    <source>
        <dbReference type="ARBA" id="ARBA00023163"/>
    </source>
</evidence>
<dbReference type="Pfam" id="PF00165">
    <property type="entry name" value="HTH_AraC"/>
    <property type="match status" value="1"/>
</dbReference>
<dbReference type="EMBL" id="LNCD01000021">
    <property type="protein sequence ID" value="KWV58491.1"/>
    <property type="molecule type" value="Genomic_DNA"/>
</dbReference>